<keyword evidence="5 8" id="KW-0456">Lyase</keyword>
<dbReference type="SUPFAM" id="SSF53056">
    <property type="entry name" value="beta-carbonic anhydrase, cab"/>
    <property type="match status" value="1"/>
</dbReference>
<evidence type="ECO:0000256" key="7">
    <source>
        <dbReference type="PIRSR" id="PIRSR601765-1"/>
    </source>
</evidence>
<keyword evidence="11" id="KW-1185">Reference proteome</keyword>
<gene>
    <name evidence="10" type="ORF">GLAREA_10499</name>
</gene>
<dbReference type="AlphaFoldDB" id="S3DCM2"/>
<dbReference type="eggNOG" id="KOG1578">
    <property type="taxonomic scope" value="Eukaryota"/>
</dbReference>
<comment type="catalytic activity">
    <reaction evidence="6 8">
        <text>hydrogencarbonate + H(+) = CO2 + H2O</text>
        <dbReference type="Rhea" id="RHEA:10748"/>
        <dbReference type="ChEBI" id="CHEBI:15377"/>
        <dbReference type="ChEBI" id="CHEBI:15378"/>
        <dbReference type="ChEBI" id="CHEBI:16526"/>
        <dbReference type="ChEBI" id="CHEBI:17544"/>
        <dbReference type="EC" id="4.2.1.1"/>
    </reaction>
</comment>
<dbReference type="SMART" id="SM00947">
    <property type="entry name" value="Pro_CA"/>
    <property type="match status" value="1"/>
</dbReference>
<dbReference type="PANTHER" id="PTHR11002:SF76">
    <property type="entry name" value="CARBONIC ANHYDRASE"/>
    <property type="match status" value="1"/>
</dbReference>
<name>S3DCM2_GLAL2</name>
<dbReference type="Pfam" id="PF00484">
    <property type="entry name" value="Pro_CA"/>
    <property type="match status" value="1"/>
</dbReference>
<dbReference type="Proteomes" id="UP000016922">
    <property type="component" value="Unassembled WGS sequence"/>
</dbReference>
<dbReference type="Gene3D" id="3.40.1050.10">
    <property type="entry name" value="Carbonic anhydrase"/>
    <property type="match status" value="1"/>
</dbReference>
<feature type="binding site" evidence="7">
    <location>
        <position position="107"/>
    </location>
    <ligand>
        <name>Zn(2+)</name>
        <dbReference type="ChEBI" id="CHEBI:29105"/>
    </ligand>
</feature>
<dbReference type="GO" id="GO:0008270">
    <property type="term" value="F:zinc ion binding"/>
    <property type="evidence" value="ECO:0007669"/>
    <property type="project" value="UniProtKB-UniRule"/>
</dbReference>
<evidence type="ECO:0000256" key="5">
    <source>
        <dbReference type="ARBA" id="ARBA00023239"/>
    </source>
</evidence>
<organism evidence="10 11">
    <name type="scientific">Glarea lozoyensis (strain ATCC 20868 / MF5171)</name>
    <dbReference type="NCBI Taxonomy" id="1116229"/>
    <lineage>
        <taxon>Eukaryota</taxon>
        <taxon>Fungi</taxon>
        <taxon>Dikarya</taxon>
        <taxon>Ascomycota</taxon>
        <taxon>Pezizomycotina</taxon>
        <taxon>Leotiomycetes</taxon>
        <taxon>Helotiales</taxon>
        <taxon>Helotiaceae</taxon>
        <taxon>Glarea</taxon>
    </lineage>
</organism>
<sequence>MPFSSPSLLSTPYTTLPIPRNLIPPRQSPSPSTTTTTSPTPHILWIGCTTTPTTDTNAVTNPRASMFIHRNLGPLLSATDLSTQSALEWSLNLLGVEHIVVCGHYGCSFLSTPSTSTEEQTTSWGVWGKDIAAFHAEHARLRKGMGKEEEEKRFEELYVLAEAEWLGRQEMVRKAVVERGLRVWAFVWDEERGEGVRVVRTGEKVDGEV</sequence>
<dbReference type="EC" id="4.2.1.1" evidence="2 8"/>
<dbReference type="GO" id="GO:0034599">
    <property type="term" value="P:cellular response to oxidative stress"/>
    <property type="evidence" value="ECO:0007669"/>
    <property type="project" value="TreeGrafter"/>
</dbReference>
<dbReference type="KEGG" id="glz:GLAREA_10499"/>
<feature type="binding site" evidence="7">
    <location>
        <position position="48"/>
    </location>
    <ligand>
        <name>Zn(2+)</name>
        <dbReference type="ChEBI" id="CHEBI:29105"/>
    </ligand>
</feature>
<protein>
    <recommendedName>
        <fullName evidence="2 8">Carbonic anhydrase</fullName>
        <ecNumber evidence="2 8">4.2.1.1</ecNumber>
    </recommendedName>
    <alternativeName>
        <fullName evidence="8">Carbonate dehydratase</fullName>
    </alternativeName>
</protein>
<evidence type="ECO:0000256" key="8">
    <source>
        <dbReference type="RuleBase" id="RU003956"/>
    </source>
</evidence>
<dbReference type="GO" id="GO:0004089">
    <property type="term" value="F:carbonate dehydratase activity"/>
    <property type="evidence" value="ECO:0007669"/>
    <property type="project" value="UniProtKB-UniRule"/>
</dbReference>
<evidence type="ECO:0000256" key="4">
    <source>
        <dbReference type="ARBA" id="ARBA00022833"/>
    </source>
</evidence>
<comment type="similarity">
    <text evidence="1 8">Belongs to the beta-class carbonic anhydrase family.</text>
</comment>
<evidence type="ECO:0000313" key="11">
    <source>
        <dbReference type="Proteomes" id="UP000016922"/>
    </source>
</evidence>
<dbReference type="GO" id="GO:0071244">
    <property type="term" value="P:cellular response to carbon dioxide"/>
    <property type="evidence" value="ECO:0007669"/>
    <property type="project" value="TreeGrafter"/>
</dbReference>
<reference evidence="10 11" key="1">
    <citation type="journal article" date="2013" name="BMC Genomics">
        <title>Genomics-driven discovery of the pneumocandin biosynthetic gene cluster in the fungus Glarea lozoyensis.</title>
        <authorList>
            <person name="Chen L."/>
            <person name="Yue Q."/>
            <person name="Zhang X."/>
            <person name="Xiang M."/>
            <person name="Wang C."/>
            <person name="Li S."/>
            <person name="Che Y."/>
            <person name="Ortiz-Lopez F.J."/>
            <person name="Bills G.F."/>
            <person name="Liu X."/>
            <person name="An Z."/>
        </authorList>
    </citation>
    <scope>NUCLEOTIDE SEQUENCE [LARGE SCALE GENOMIC DNA]</scope>
    <source>
        <strain evidence="11">ATCC 20868 / MF5171</strain>
    </source>
</reference>
<dbReference type="PANTHER" id="PTHR11002">
    <property type="entry name" value="CARBONIC ANHYDRASE"/>
    <property type="match status" value="1"/>
</dbReference>
<accession>S3DCM2</accession>
<keyword evidence="4 7" id="KW-0862">Zinc</keyword>
<evidence type="ECO:0000256" key="3">
    <source>
        <dbReference type="ARBA" id="ARBA00022723"/>
    </source>
</evidence>
<comment type="cofactor">
    <cofactor evidence="7">
        <name>Zn(2+)</name>
        <dbReference type="ChEBI" id="CHEBI:29105"/>
    </cofactor>
    <text evidence="7">Binds 1 zinc ion per subunit.</text>
</comment>
<dbReference type="RefSeq" id="XP_008077791.1">
    <property type="nucleotide sequence ID" value="XM_008079600.1"/>
</dbReference>
<feature type="binding site" evidence="7">
    <location>
        <position position="104"/>
    </location>
    <ligand>
        <name>Zn(2+)</name>
        <dbReference type="ChEBI" id="CHEBI:29105"/>
    </ligand>
</feature>
<dbReference type="OMA" id="FKECTML"/>
<dbReference type="OrthoDB" id="10248475at2759"/>
<keyword evidence="3 7" id="KW-0479">Metal-binding</keyword>
<evidence type="ECO:0000256" key="9">
    <source>
        <dbReference type="SAM" id="MobiDB-lite"/>
    </source>
</evidence>
<evidence type="ECO:0000313" key="10">
    <source>
        <dbReference type="EMBL" id="EPE34804.1"/>
    </source>
</evidence>
<evidence type="ECO:0000256" key="2">
    <source>
        <dbReference type="ARBA" id="ARBA00012925"/>
    </source>
</evidence>
<evidence type="ECO:0000256" key="1">
    <source>
        <dbReference type="ARBA" id="ARBA00006217"/>
    </source>
</evidence>
<feature type="region of interest" description="Disordered" evidence="9">
    <location>
        <begin position="1"/>
        <end position="41"/>
    </location>
</feature>
<feature type="compositionally biased region" description="Low complexity" evidence="9">
    <location>
        <begin position="1"/>
        <end position="17"/>
    </location>
</feature>
<dbReference type="EMBL" id="KE145355">
    <property type="protein sequence ID" value="EPE34804.1"/>
    <property type="molecule type" value="Genomic_DNA"/>
</dbReference>
<dbReference type="InterPro" id="IPR001765">
    <property type="entry name" value="Carbonic_anhydrase"/>
</dbReference>
<dbReference type="InterPro" id="IPR036874">
    <property type="entry name" value="Carbonic_anhydrase_sf"/>
</dbReference>
<evidence type="ECO:0000256" key="6">
    <source>
        <dbReference type="ARBA" id="ARBA00048348"/>
    </source>
</evidence>
<proteinExistence type="inferred from homology"/>
<dbReference type="HOGENOM" id="CLU_053879_7_0_1"/>
<dbReference type="GO" id="GO:0005737">
    <property type="term" value="C:cytoplasm"/>
    <property type="evidence" value="ECO:0007669"/>
    <property type="project" value="TreeGrafter"/>
</dbReference>
<dbReference type="STRING" id="1116229.S3DCM2"/>
<dbReference type="GeneID" id="19469545"/>
<feature type="compositionally biased region" description="Low complexity" evidence="9">
    <location>
        <begin position="29"/>
        <end position="41"/>
    </location>
</feature>
<comment type="function">
    <text evidence="8">Reversible hydration of carbon dioxide.</text>
</comment>